<reference evidence="1 2" key="1">
    <citation type="submission" date="2013-07" db="EMBL/GenBank/DDBJ databases">
        <title>Completed genome of Sphingomonas sanxanigenens NX02.</title>
        <authorList>
            <person name="Ma T."/>
            <person name="Huang H."/>
            <person name="Wu M."/>
            <person name="Li X."/>
            <person name="Li G."/>
        </authorList>
    </citation>
    <scope>NUCLEOTIDE SEQUENCE [LARGE SCALE GENOMIC DNA]</scope>
    <source>
        <strain evidence="1 2">NX02</strain>
    </source>
</reference>
<sequence>MPTLHQTSIPPLIAGLRHLAGFIVIAEAHLAKEGLAEDGLVQARLHDDMMPFSGQVQRASDTARFLVTRLGAGAPLAMPDTEQSFVELRGRIEATIAYLEQADAAVIDASEDKSVTLKAGASEREFTGASYVLTFALPNFYFHVTTAYAVLRHRGVPLGKLDFLGWR</sequence>
<accession>W0AI39</accession>
<dbReference type="OrthoDB" id="338237at2"/>
<protein>
    <recommendedName>
        <fullName evidence="3">DUF1993 domain-containing protein</fullName>
    </recommendedName>
</protein>
<dbReference type="Pfam" id="PF09351">
    <property type="entry name" value="DUF1993"/>
    <property type="match status" value="1"/>
</dbReference>
<evidence type="ECO:0008006" key="3">
    <source>
        <dbReference type="Google" id="ProtNLM"/>
    </source>
</evidence>
<dbReference type="InterPro" id="IPR018531">
    <property type="entry name" value="DUF1993"/>
</dbReference>
<dbReference type="KEGG" id="ssan:NX02_25885"/>
<keyword evidence="2" id="KW-1185">Reference proteome</keyword>
<evidence type="ECO:0000313" key="1">
    <source>
        <dbReference type="EMBL" id="AHE56781.1"/>
    </source>
</evidence>
<dbReference type="HOGENOM" id="CLU_090929_1_0_5"/>
<dbReference type="PANTHER" id="PTHR36922:SF1">
    <property type="entry name" value="DUF1993 DOMAIN-CONTAINING PROTEIN"/>
    <property type="match status" value="1"/>
</dbReference>
<evidence type="ECO:0000313" key="2">
    <source>
        <dbReference type="Proteomes" id="UP000018851"/>
    </source>
</evidence>
<dbReference type="Gene3D" id="1.20.120.450">
    <property type="entry name" value="dinb family like domain"/>
    <property type="match status" value="1"/>
</dbReference>
<dbReference type="SUPFAM" id="SSF109854">
    <property type="entry name" value="DinB/YfiT-like putative metalloenzymes"/>
    <property type="match status" value="1"/>
</dbReference>
<gene>
    <name evidence="1" type="ORF">NX02_25885</name>
</gene>
<dbReference type="PANTHER" id="PTHR36922">
    <property type="entry name" value="BLL2446 PROTEIN"/>
    <property type="match status" value="1"/>
</dbReference>
<proteinExistence type="predicted"/>
<organism evidence="1 2">
    <name type="scientific">Sphingomonas sanxanigenens DSM 19645 = NX02</name>
    <dbReference type="NCBI Taxonomy" id="1123269"/>
    <lineage>
        <taxon>Bacteria</taxon>
        <taxon>Pseudomonadati</taxon>
        <taxon>Pseudomonadota</taxon>
        <taxon>Alphaproteobacteria</taxon>
        <taxon>Sphingomonadales</taxon>
        <taxon>Sphingomonadaceae</taxon>
        <taxon>Sphingomonas</taxon>
    </lineage>
</organism>
<dbReference type="AlphaFoldDB" id="W0AI39"/>
<dbReference type="Proteomes" id="UP000018851">
    <property type="component" value="Chromosome"/>
</dbReference>
<name>W0AI39_9SPHN</name>
<dbReference type="PATRIC" id="fig|1123269.5.peg.5078"/>
<dbReference type="eggNOG" id="COG3812">
    <property type="taxonomic scope" value="Bacteria"/>
</dbReference>
<dbReference type="RefSeq" id="WP_025294884.1">
    <property type="nucleotide sequence ID" value="NZ_CP006644.1"/>
</dbReference>
<dbReference type="InterPro" id="IPR034660">
    <property type="entry name" value="DinB/YfiT-like"/>
</dbReference>
<dbReference type="EMBL" id="CP006644">
    <property type="protein sequence ID" value="AHE56781.1"/>
    <property type="molecule type" value="Genomic_DNA"/>
</dbReference>
<dbReference type="STRING" id="1123269.NX02_25885"/>